<dbReference type="GO" id="GO:0005871">
    <property type="term" value="C:kinesin complex"/>
    <property type="evidence" value="ECO:0007669"/>
    <property type="project" value="TreeGrafter"/>
</dbReference>
<name>A0A0D2WT77_CAPO3</name>
<dbReference type="Pfam" id="PF04880">
    <property type="entry name" value="NUDE_C"/>
    <property type="match status" value="1"/>
</dbReference>
<dbReference type="eggNOG" id="KOG1853">
    <property type="taxonomic scope" value="Eukaryota"/>
</dbReference>
<protein>
    <recommendedName>
        <fullName evidence="9">NUDE domain-containing protein</fullName>
    </recommendedName>
</protein>
<keyword evidence="3" id="KW-0963">Cytoplasm</keyword>
<evidence type="ECO:0000313" key="10">
    <source>
        <dbReference type="EMBL" id="KJE94808.1"/>
    </source>
</evidence>
<evidence type="ECO:0000256" key="5">
    <source>
        <dbReference type="ARBA" id="ARBA00023054"/>
    </source>
</evidence>
<keyword evidence="4" id="KW-0493">Microtubule</keyword>
<dbReference type="Gene3D" id="6.10.250.1080">
    <property type="match status" value="1"/>
</dbReference>
<feature type="domain" description="NUDE" evidence="9">
    <location>
        <begin position="114"/>
        <end position="211"/>
    </location>
</feature>
<dbReference type="EMBL" id="KE346367">
    <property type="protein sequence ID" value="KJE94808.1"/>
    <property type="molecule type" value="Genomic_DNA"/>
</dbReference>
<dbReference type="OrthoDB" id="5877028at2759"/>
<sequence length="244" mass="27321">MSETVDELRSQLAEAQHNLEEFQQDSRELEAELEREIEIAQKRSSELEVKLRRAELESEQLRDRLAKAQQESVASQRTIDQLKQVQSEQAQRIRELEQANDDIQRSERATSALLADVEVKFNQAVERIGMLEAEMEEQDAMRQEAQRHRDEIRDLKLDIDVLKQHRAGDTSAGSNHPQTTASHHSSSVVDSQLALVESLLERVTNIQAQVQSCSTAVAHVVGAGSRSLISDASAAGSSLPEESF</sequence>
<proteinExistence type="inferred from homology"/>
<evidence type="ECO:0000256" key="6">
    <source>
        <dbReference type="ARBA" id="ARBA00023212"/>
    </source>
</evidence>
<dbReference type="GO" id="GO:0000776">
    <property type="term" value="C:kinetochore"/>
    <property type="evidence" value="ECO:0007669"/>
    <property type="project" value="TreeGrafter"/>
</dbReference>
<dbReference type="PANTHER" id="PTHR10921:SF1">
    <property type="entry name" value="NUCLEAR DISTRIBUTION PROTEIN NUDE HOMOLOG"/>
    <property type="match status" value="1"/>
</dbReference>
<evidence type="ECO:0000256" key="3">
    <source>
        <dbReference type="ARBA" id="ARBA00022490"/>
    </source>
</evidence>
<dbReference type="InParanoid" id="A0A0D2WT77"/>
<accession>A0A0D2WT77</accession>
<dbReference type="GO" id="GO:0047496">
    <property type="term" value="P:vesicle transport along microtubule"/>
    <property type="evidence" value="ECO:0007669"/>
    <property type="project" value="TreeGrafter"/>
</dbReference>
<evidence type="ECO:0000313" key="11">
    <source>
        <dbReference type="Proteomes" id="UP000008743"/>
    </source>
</evidence>
<organism evidence="10 11">
    <name type="scientific">Capsaspora owczarzaki (strain ATCC 30864)</name>
    <dbReference type="NCBI Taxonomy" id="595528"/>
    <lineage>
        <taxon>Eukaryota</taxon>
        <taxon>Filasterea</taxon>
        <taxon>Capsaspora</taxon>
    </lineage>
</organism>
<keyword evidence="11" id="KW-1185">Reference proteome</keyword>
<evidence type="ECO:0000259" key="9">
    <source>
        <dbReference type="Pfam" id="PF04880"/>
    </source>
</evidence>
<dbReference type="Proteomes" id="UP000008743">
    <property type="component" value="Unassembled WGS sequence"/>
</dbReference>
<feature type="coiled-coil region" evidence="7">
    <location>
        <begin position="5"/>
        <end position="165"/>
    </location>
</feature>
<gene>
    <name evidence="10" type="ORF">CAOG_005385</name>
</gene>
<feature type="region of interest" description="Disordered" evidence="8">
    <location>
        <begin position="167"/>
        <end position="187"/>
    </location>
</feature>
<dbReference type="PhylomeDB" id="A0A0D2WT77"/>
<dbReference type="STRING" id="595528.A0A0D2WT77"/>
<dbReference type="GO" id="GO:0008017">
    <property type="term" value="F:microtubule binding"/>
    <property type="evidence" value="ECO:0007669"/>
    <property type="project" value="InterPro"/>
</dbReference>
<keyword evidence="6" id="KW-0206">Cytoskeleton</keyword>
<evidence type="ECO:0000256" key="4">
    <source>
        <dbReference type="ARBA" id="ARBA00022701"/>
    </source>
</evidence>
<evidence type="ECO:0000256" key="2">
    <source>
        <dbReference type="ARBA" id="ARBA00007429"/>
    </source>
</evidence>
<dbReference type="InterPro" id="IPR006964">
    <property type="entry name" value="NUDE_dom"/>
</dbReference>
<dbReference type="GO" id="GO:0005874">
    <property type="term" value="C:microtubule"/>
    <property type="evidence" value="ECO:0007669"/>
    <property type="project" value="UniProtKB-KW"/>
</dbReference>
<dbReference type="AlphaFoldDB" id="A0A0D2WT77"/>
<feature type="compositionally biased region" description="Polar residues" evidence="8">
    <location>
        <begin position="171"/>
        <end position="187"/>
    </location>
</feature>
<comment type="subcellular location">
    <subcellularLocation>
        <location evidence="1">Cytoplasm</location>
        <location evidence="1">Cytoskeleton</location>
    </subcellularLocation>
</comment>
<dbReference type="PANTHER" id="PTHR10921">
    <property type="entry name" value="NUCLEAR DISTRIBUTION PROTEIN NUDE HOMOLOG 1"/>
    <property type="match status" value="1"/>
</dbReference>
<dbReference type="GO" id="GO:0007020">
    <property type="term" value="P:microtubule nucleation"/>
    <property type="evidence" value="ECO:0007669"/>
    <property type="project" value="TreeGrafter"/>
</dbReference>
<dbReference type="InterPro" id="IPR033494">
    <property type="entry name" value="NUDE"/>
</dbReference>
<dbReference type="GO" id="GO:0007100">
    <property type="term" value="P:mitotic centrosome separation"/>
    <property type="evidence" value="ECO:0007669"/>
    <property type="project" value="TreeGrafter"/>
</dbReference>
<evidence type="ECO:0000256" key="7">
    <source>
        <dbReference type="SAM" id="Coils"/>
    </source>
</evidence>
<dbReference type="GO" id="GO:0007059">
    <property type="term" value="P:chromosome segregation"/>
    <property type="evidence" value="ECO:0007669"/>
    <property type="project" value="TreeGrafter"/>
</dbReference>
<comment type="similarity">
    <text evidence="2">Belongs to the nudE family.</text>
</comment>
<reference evidence="11" key="1">
    <citation type="submission" date="2011-02" db="EMBL/GenBank/DDBJ databases">
        <title>The Genome Sequence of Capsaspora owczarzaki ATCC 30864.</title>
        <authorList>
            <person name="Russ C."/>
            <person name="Cuomo C."/>
            <person name="Burger G."/>
            <person name="Gray M.W."/>
            <person name="Holland P.W.H."/>
            <person name="King N."/>
            <person name="Lang F.B.F."/>
            <person name="Roger A.J."/>
            <person name="Ruiz-Trillo I."/>
            <person name="Young S.K."/>
            <person name="Zeng Q."/>
            <person name="Gargeya S."/>
            <person name="Alvarado L."/>
            <person name="Berlin A."/>
            <person name="Chapman S.B."/>
            <person name="Chen Z."/>
            <person name="Freedman E."/>
            <person name="Gellesch M."/>
            <person name="Goldberg J."/>
            <person name="Griggs A."/>
            <person name="Gujja S."/>
            <person name="Heilman E."/>
            <person name="Heiman D."/>
            <person name="Howarth C."/>
            <person name="Mehta T."/>
            <person name="Neiman D."/>
            <person name="Pearson M."/>
            <person name="Roberts A."/>
            <person name="Saif S."/>
            <person name="Shea T."/>
            <person name="Shenoy N."/>
            <person name="Sisk P."/>
            <person name="Stolte C."/>
            <person name="Sykes S."/>
            <person name="White J."/>
            <person name="Yandava C."/>
            <person name="Haas B."/>
            <person name="Nusbaum C."/>
            <person name="Birren B."/>
        </authorList>
    </citation>
    <scope>NUCLEOTIDE SEQUENCE</scope>
    <source>
        <strain evidence="11">ATCC 30864</strain>
    </source>
</reference>
<dbReference type="OMA" id="CEIEHEL"/>
<evidence type="ECO:0000256" key="1">
    <source>
        <dbReference type="ARBA" id="ARBA00004245"/>
    </source>
</evidence>
<evidence type="ECO:0000256" key="8">
    <source>
        <dbReference type="SAM" id="MobiDB-lite"/>
    </source>
</evidence>
<keyword evidence="5 7" id="KW-0175">Coiled coil</keyword>
<dbReference type="GO" id="GO:0051642">
    <property type="term" value="P:centrosome localization"/>
    <property type="evidence" value="ECO:0007669"/>
    <property type="project" value="TreeGrafter"/>
</dbReference>
<dbReference type="GO" id="GO:0005813">
    <property type="term" value="C:centrosome"/>
    <property type="evidence" value="ECO:0007669"/>
    <property type="project" value="TreeGrafter"/>
</dbReference>
<dbReference type="GO" id="GO:0000132">
    <property type="term" value="P:establishment of mitotic spindle orientation"/>
    <property type="evidence" value="ECO:0007669"/>
    <property type="project" value="TreeGrafter"/>
</dbReference>
<dbReference type="RefSeq" id="XP_004347070.1">
    <property type="nucleotide sequence ID" value="XM_004347020.2"/>
</dbReference>